<proteinExistence type="predicted"/>
<dbReference type="AlphaFoldDB" id="A0A6L2J7E4"/>
<reference evidence="2" key="1">
    <citation type="journal article" date="2019" name="Sci. Rep.">
        <title>Draft genome of Tanacetum cinerariifolium, the natural source of mosquito coil.</title>
        <authorList>
            <person name="Yamashiro T."/>
            <person name="Shiraishi A."/>
            <person name="Satake H."/>
            <person name="Nakayama K."/>
        </authorList>
    </citation>
    <scope>NUCLEOTIDE SEQUENCE</scope>
</reference>
<dbReference type="EMBL" id="BKCJ010000397">
    <property type="protein sequence ID" value="GEU32829.1"/>
    <property type="molecule type" value="Genomic_DNA"/>
</dbReference>
<feature type="region of interest" description="Disordered" evidence="1">
    <location>
        <begin position="31"/>
        <end position="72"/>
    </location>
</feature>
<gene>
    <name evidence="2" type="ORF">Tci_004807</name>
</gene>
<evidence type="ECO:0000256" key="1">
    <source>
        <dbReference type="SAM" id="MobiDB-lite"/>
    </source>
</evidence>
<name>A0A6L2J7E4_TANCI</name>
<evidence type="ECO:0008006" key="3">
    <source>
        <dbReference type="Google" id="ProtNLM"/>
    </source>
</evidence>
<comment type="caution">
    <text evidence="2">The sequence shown here is derived from an EMBL/GenBank/DDBJ whole genome shotgun (WGS) entry which is preliminary data.</text>
</comment>
<organism evidence="2">
    <name type="scientific">Tanacetum cinerariifolium</name>
    <name type="common">Dalmatian daisy</name>
    <name type="synonym">Chrysanthemum cinerariifolium</name>
    <dbReference type="NCBI Taxonomy" id="118510"/>
    <lineage>
        <taxon>Eukaryota</taxon>
        <taxon>Viridiplantae</taxon>
        <taxon>Streptophyta</taxon>
        <taxon>Embryophyta</taxon>
        <taxon>Tracheophyta</taxon>
        <taxon>Spermatophyta</taxon>
        <taxon>Magnoliopsida</taxon>
        <taxon>eudicotyledons</taxon>
        <taxon>Gunneridae</taxon>
        <taxon>Pentapetalae</taxon>
        <taxon>asterids</taxon>
        <taxon>campanulids</taxon>
        <taxon>Asterales</taxon>
        <taxon>Asteraceae</taxon>
        <taxon>Asteroideae</taxon>
        <taxon>Anthemideae</taxon>
        <taxon>Anthemidinae</taxon>
        <taxon>Tanacetum</taxon>
    </lineage>
</organism>
<accession>A0A6L2J7E4</accession>
<evidence type="ECO:0000313" key="2">
    <source>
        <dbReference type="EMBL" id="GEU32829.1"/>
    </source>
</evidence>
<sequence length="363" mass="41108">MWGLKECSSGGDLHTKSCDCSKGGFIDMFVHDPNKTPDSSQRPPQDCPKCGNPVDDFLNTSESSNDDSNVVNAPQEPIVFNQDPGENSSQSPPHISHQCCYGCGDSLDGHHETFQCQPMNYYEPNSCNDSFGFDNFQPSQPVIDHLNLQQRINDSMIELCGMFQAWLQQQKDQEVNLDSYSLKPLQYQKIPICYDDDDDEESSTTLSDIIISELPSCIVITPVLSTKDSLITGDEHLDTIYKNESHEFIKPSVENFVPNPSEFEDKRDKNESFSDEDIPKKIYSNPLFDEEIISIKIDPHHFSTESDLIESLLNQDSLIISSSKINSLLDEFFDELIFHKSIPPGIDELTVILRKKFVLSRNY</sequence>
<protein>
    <recommendedName>
        <fullName evidence="3">Reverse transcriptase domain-containing protein</fullName>
    </recommendedName>
</protein>
<feature type="non-terminal residue" evidence="2">
    <location>
        <position position="363"/>
    </location>
</feature>